<reference evidence="2" key="1">
    <citation type="submission" date="2022-08" db="UniProtKB">
        <authorList>
            <consortium name="EnsemblMetazoa"/>
        </authorList>
    </citation>
    <scope>IDENTIFICATION</scope>
    <source>
        <strain evidence="2">Israel</strain>
    </source>
</reference>
<dbReference type="InterPro" id="IPR016024">
    <property type="entry name" value="ARM-type_fold"/>
</dbReference>
<dbReference type="Gene3D" id="1.25.10.10">
    <property type="entry name" value="Leucine-rich Repeat Variant"/>
    <property type="match status" value="2"/>
</dbReference>
<keyword evidence="3" id="KW-1185">Reference proteome</keyword>
<comment type="similarity">
    <text evidence="1">Belongs to the Mo25 family.</text>
</comment>
<dbReference type="InterPro" id="IPR013878">
    <property type="entry name" value="Mo25"/>
</dbReference>
<evidence type="ECO:0000313" key="2">
    <source>
        <dbReference type="EnsemblMetazoa" id="PPAI005810-PA"/>
    </source>
</evidence>
<dbReference type="Proteomes" id="UP000092462">
    <property type="component" value="Unassembled WGS sequence"/>
</dbReference>
<evidence type="ECO:0000313" key="3">
    <source>
        <dbReference type="Proteomes" id="UP000092462"/>
    </source>
</evidence>
<dbReference type="InterPro" id="IPR011989">
    <property type="entry name" value="ARM-like"/>
</dbReference>
<dbReference type="SUPFAM" id="SSF48371">
    <property type="entry name" value="ARM repeat"/>
    <property type="match status" value="1"/>
</dbReference>
<dbReference type="VEuPathDB" id="VectorBase:PPAI005810"/>
<protein>
    <recommendedName>
        <fullName evidence="4">Mo25-like protein</fullName>
    </recommendedName>
</protein>
<dbReference type="GO" id="GO:0043539">
    <property type="term" value="F:protein serine/threonine kinase activator activity"/>
    <property type="evidence" value="ECO:0007669"/>
    <property type="project" value="TreeGrafter"/>
</dbReference>
<dbReference type="EnsemblMetazoa" id="PPAI005810-RA">
    <property type="protein sequence ID" value="PPAI005810-PA"/>
    <property type="gene ID" value="PPAI005810"/>
</dbReference>
<dbReference type="PANTHER" id="PTHR10182">
    <property type="entry name" value="CALCIUM-BINDING PROTEIN 39-RELATED"/>
    <property type="match status" value="1"/>
</dbReference>
<evidence type="ECO:0000256" key="1">
    <source>
        <dbReference type="ARBA" id="ARBA00011012"/>
    </source>
</evidence>
<sequence>MLYGTSDAEPQTDYIVAQLSQELYNSNLLLLLIQNLNRIDFEGKKDVAQVFNNVLRRQIGTRSPTVEYICTKPEILFTLMAGYEHQEIALNCGTMLRECARYEALAKIMLHSDEFFNFFRYVEVSTFDIASDAFSTFKELLTRHKILCAEFLETNYDKVFSHYQRLLNSENYVTRRQSLKLLGELLLDRHNFTVFVANPNKPKPILDILLRNQEKLVDFLTKFHTDRSEDEQFNDEKAYLIKQIKELKPAPEQ</sequence>
<dbReference type="VEuPathDB" id="VectorBase:PPAPM1_011693"/>
<dbReference type="EMBL" id="AJVK01031602">
    <property type="status" value="NOT_ANNOTATED_CDS"/>
    <property type="molecule type" value="Genomic_DNA"/>
</dbReference>
<dbReference type="GO" id="GO:0035556">
    <property type="term" value="P:intracellular signal transduction"/>
    <property type="evidence" value="ECO:0007669"/>
    <property type="project" value="TreeGrafter"/>
</dbReference>
<accession>A0A1B0DD39</accession>
<dbReference type="PANTHER" id="PTHR10182:SF3">
    <property type="entry name" value="PROTEIN MO25"/>
    <property type="match status" value="1"/>
</dbReference>
<name>A0A1B0DD39_PHLPP</name>
<dbReference type="Pfam" id="PF08569">
    <property type="entry name" value="Mo25"/>
    <property type="match status" value="1"/>
</dbReference>
<organism evidence="2 3">
    <name type="scientific">Phlebotomus papatasi</name>
    <name type="common">Sandfly</name>
    <dbReference type="NCBI Taxonomy" id="29031"/>
    <lineage>
        <taxon>Eukaryota</taxon>
        <taxon>Metazoa</taxon>
        <taxon>Ecdysozoa</taxon>
        <taxon>Arthropoda</taxon>
        <taxon>Hexapoda</taxon>
        <taxon>Insecta</taxon>
        <taxon>Pterygota</taxon>
        <taxon>Neoptera</taxon>
        <taxon>Endopterygota</taxon>
        <taxon>Diptera</taxon>
        <taxon>Nematocera</taxon>
        <taxon>Psychodoidea</taxon>
        <taxon>Psychodidae</taxon>
        <taxon>Phlebotomus</taxon>
        <taxon>Phlebotomus</taxon>
    </lineage>
</organism>
<proteinExistence type="inferred from homology"/>
<dbReference type="AlphaFoldDB" id="A0A1B0DD39"/>
<evidence type="ECO:0008006" key="4">
    <source>
        <dbReference type="Google" id="ProtNLM"/>
    </source>
</evidence>